<dbReference type="EMBL" id="CP111012">
    <property type="protein sequence ID" value="WAQ94899.1"/>
    <property type="molecule type" value="Genomic_DNA"/>
</dbReference>
<accession>A0ABY7DC60</accession>
<evidence type="ECO:0000313" key="2">
    <source>
        <dbReference type="EMBL" id="WAQ94899.1"/>
    </source>
</evidence>
<evidence type="ECO:0000313" key="3">
    <source>
        <dbReference type="Proteomes" id="UP001164746"/>
    </source>
</evidence>
<dbReference type="InterPro" id="IPR001073">
    <property type="entry name" value="C1q_dom"/>
</dbReference>
<sequence length="135" mass="15274">MKYLMAENKDLRRSVEDLQQAMRIPHKRSIPESPVAFSAKLSHNVEHAGIDQTVIFDSVFRVPVEGIYLFNMMFADGYEPHRLWMRIVVDGQEKVAGVADTLTNNHDMMGGNLAILHLHPGDSVWVATFYAADYA</sequence>
<evidence type="ECO:0000259" key="1">
    <source>
        <dbReference type="SMART" id="SM00110"/>
    </source>
</evidence>
<organism evidence="2 3">
    <name type="scientific">Mya arenaria</name>
    <name type="common">Soft-shell clam</name>
    <dbReference type="NCBI Taxonomy" id="6604"/>
    <lineage>
        <taxon>Eukaryota</taxon>
        <taxon>Metazoa</taxon>
        <taxon>Spiralia</taxon>
        <taxon>Lophotrochozoa</taxon>
        <taxon>Mollusca</taxon>
        <taxon>Bivalvia</taxon>
        <taxon>Autobranchia</taxon>
        <taxon>Heteroconchia</taxon>
        <taxon>Euheterodonta</taxon>
        <taxon>Imparidentia</taxon>
        <taxon>Neoheterodontei</taxon>
        <taxon>Myida</taxon>
        <taxon>Myoidea</taxon>
        <taxon>Myidae</taxon>
        <taxon>Mya</taxon>
    </lineage>
</organism>
<dbReference type="SMART" id="SM00110">
    <property type="entry name" value="C1Q"/>
    <property type="match status" value="1"/>
</dbReference>
<reference evidence="2" key="1">
    <citation type="submission" date="2022-11" db="EMBL/GenBank/DDBJ databases">
        <title>Centuries of genome instability and evolution in soft-shell clam transmissible cancer (bioRxiv).</title>
        <authorList>
            <person name="Hart S.F.M."/>
            <person name="Yonemitsu M.A."/>
            <person name="Giersch R.M."/>
            <person name="Beal B.F."/>
            <person name="Arriagada G."/>
            <person name="Davis B.W."/>
            <person name="Ostrander E.A."/>
            <person name="Goff S.P."/>
            <person name="Metzger M.J."/>
        </authorList>
    </citation>
    <scope>NUCLEOTIDE SEQUENCE</scope>
    <source>
        <strain evidence="2">MELC-2E11</strain>
        <tissue evidence="2">Siphon/mantle</tissue>
    </source>
</reference>
<protein>
    <recommendedName>
        <fullName evidence="1">C1q domain-containing protein</fullName>
    </recommendedName>
</protein>
<dbReference type="Pfam" id="PF00386">
    <property type="entry name" value="C1q"/>
    <property type="match status" value="1"/>
</dbReference>
<proteinExistence type="predicted"/>
<name>A0ABY7DC60_MYAAR</name>
<dbReference type="SUPFAM" id="SSF49842">
    <property type="entry name" value="TNF-like"/>
    <property type="match status" value="1"/>
</dbReference>
<keyword evidence="3" id="KW-1185">Reference proteome</keyword>
<gene>
    <name evidence="2" type="ORF">MAR_007370</name>
</gene>
<dbReference type="InterPro" id="IPR008983">
    <property type="entry name" value="Tumour_necrosis_fac-like_dom"/>
</dbReference>
<dbReference type="Gene3D" id="2.60.120.40">
    <property type="match status" value="1"/>
</dbReference>
<dbReference type="Proteomes" id="UP001164746">
    <property type="component" value="Chromosome 1"/>
</dbReference>
<feature type="domain" description="C1q" evidence="1">
    <location>
        <begin position="29"/>
        <end position="133"/>
    </location>
</feature>